<name>A0A1G7D9H1_9BRAD</name>
<accession>A0A1G7D9H1</accession>
<organism evidence="1 2">
    <name type="scientific">Bradyrhizobium brasilense</name>
    <dbReference type="NCBI Taxonomy" id="1419277"/>
    <lineage>
        <taxon>Bacteria</taxon>
        <taxon>Pseudomonadati</taxon>
        <taxon>Pseudomonadota</taxon>
        <taxon>Alphaproteobacteria</taxon>
        <taxon>Hyphomicrobiales</taxon>
        <taxon>Nitrobacteraceae</taxon>
        <taxon>Bradyrhizobium</taxon>
    </lineage>
</organism>
<gene>
    <name evidence="1" type="ORF">SAMN05216337_102711</name>
</gene>
<sequence>MRAAAIAAIANAFVRVFPASSLQANVLKQTGLSCGAALLVWLLSESYGLDLSAGFF</sequence>
<dbReference type="RefSeq" id="WP_176937036.1">
    <property type="nucleotide sequence ID" value="NZ_FMZW01000027.1"/>
</dbReference>
<dbReference type="EMBL" id="FMZW01000027">
    <property type="protein sequence ID" value="SDE47395.1"/>
    <property type="molecule type" value="Genomic_DNA"/>
</dbReference>
<evidence type="ECO:0000313" key="1">
    <source>
        <dbReference type="EMBL" id="SDE47395.1"/>
    </source>
</evidence>
<reference evidence="1 2" key="1">
    <citation type="submission" date="2016-10" db="EMBL/GenBank/DDBJ databases">
        <authorList>
            <person name="de Groot N.N."/>
        </authorList>
    </citation>
    <scope>NUCLEOTIDE SEQUENCE [LARGE SCALE GENOMIC DNA]</scope>
    <source>
        <strain evidence="1 2">R5</strain>
    </source>
</reference>
<dbReference type="AlphaFoldDB" id="A0A1G7D9H1"/>
<proteinExistence type="predicted"/>
<evidence type="ECO:0000313" key="2">
    <source>
        <dbReference type="Proteomes" id="UP000199245"/>
    </source>
</evidence>
<dbReference type="Proteomes" id="UP000199245">
    <property type="component" value="Unassembled WGS sequence"/>
</dbReference>
<protein>
    <submittedName>
        <fullName evidence="1">Uncharacterized protein</fullName>
    </submittedName>
</protein>